<feature type="transmembrane region" description="Helical" evidence="1">
    <location>
        <begin position="551"/>
        <end position="576"/>
    </location>
</feature>
<name>A0ABR2KCW6_9EUKA</name>
<feature type="transmembrane region" description="Helical" evidence="1">
    <location>
        <begin position="15"/>
        <end position="34"/>
    </location>
</feature>
<dbReference type="EMBL" id="JAPFFF010000005">
    <property type="protein sequence ID" value="KAK8888706.1"/>
    <property type="molecule type" value="Genomic_DNA"/>
</dbReference>
<dbReference type="Gene3D" id="3.60.21.10">
    <property type="match status" value="1"/>
</dbReference>
<feature type="domain" description="Calcineurin-like phosphoesterase" evidence="2">
    <location>
        <begin position="58"/>
        <end position="270"/>
    </location>
</feature>
<sequence length="657" mass="77063">MARELHSILYISSQYSWLAIFGSFFFIFYLTLYYHDPPTINSLPSSKWDSASDPHIFGLVSDIHISKYNNKTSKDTESALSIFTESGVEKILICGDLVENFEGKSSLFRNSRQLEEEFVQYKKLEDKYQKDFIIVASGNHDEFTLDTYNSKIHYLLKYCSYYSKNNFFADWKNFVISKFKYHDIEIFVLNIYNYPSSPSRIGHYSDVTPEILDIIEQKLSEPSNSTVRLLINHYPLHFYNEYARSSSKKNLIEIISSYHISAVLTGHTHKMRIMHHNETLEIHPYALKTFREYAYISMDNGGLSFHEFSLNNDKPLAILTYPINKKLISKETDFTFSNFEKADIRVICFSERQDLKINVHCHWGNNTNQGALHFQRIIRTNESLYSIPLKDICKINDDHIFIEKKFEEFHLSFSGDWNHSTDFIVGDSATLSKEYLENDFQPFYGLIFISLIYYLIVLFVFGPFPPSTYCQKANEWISNMSEEHCILGVIFGFLPMKARIYNNFQRTHRNTIFFVALFPFFLPSGLIRFYDQSYGFFFIYGYYFKKVCYDLYGQIFAAFFVIIVLLPATIVFSSLAQLQQMNRWCPAFYFDVFFGLLQIPLTFFGIFTIMHQSTNLVLSILSPYFSFAPIILIILQLHILYKYTRNLKSNEILLSKA</sequence>
<dbReference type="InterPro" id="IPR029052">
    <property type="entry name" value="Metallo-depent_PP-like"/>
</dbReference>
<dbReference type="SUPFAM" id="SSF56300">
    <property type="entry name" value="Metallo-dependent phosphatases"/>
    <property type="match status" value="1"/>
</dbReference>
<protein>
    <submittedName>
        <fullName evidence="3">Transmembrane protein 62</fullName>
    </submittedName>
</protein>
<dbReference type="InterPro" id="IPR004843">
    <property type="entry name" value="Calcineurin-like_PHP"/>
</dbReference>
<feature type="transmembrane region" description="Helical" evidence="1">
    <location>
        <begin position="616"/>
        <end position="641"/>
    </location>
</feature>
<feature type="transmembrane region" description="Helical" evidence="1">
    <location>
        <begin position="443"/>
        <end position="464"/>
    </location>
</feature>
<dbReference type="PANTHER" id="PTHR14795">
    <property type="entry name" value="HELICASE RELATED"/>
    <property type="match status" value="1"/>
</dbReference>
<evidence type="ECO:0000256" key="1">
    <source>
        <dbReference type="SAM" id="Phobius"/>
    </source>
</evidence>
<keyword evidence="1 3" id="KW-0812">Transmembrane</keyword>
<keyword evidence="1" id="KW-0472">Membrane</keyword>
<reference evidence="3 4" key="1">
    <citation type="submission" date="2024-04" db="EMBL/GenBank/DDBJ databases">
        <title>Tritrichomonas musculus Genome.</title>
        <authorList>
            <person name="Alves-Ferreira E."/>
            <person name="Grigg M."/>
            <person name="Lorenzi H."/>
            <person name="Galac M."/>
        </authorList>
    </citation>
    <scope>NUCLEOTIDE SEQUENCE [LARGE SCALE GENOMIC DNA]</scope>
    <source>
        <strain evidence="3 4">EAF2021</strain>
    </source>
</reference>
<evidence type="ECO:0000313" key="4">
    <source>
        <dbReference type="Proteomes" id="UP001470230"/>
    </source>
</evidence>
<keyword evidence="4" id="KW-1185">Reference proteome</keyword>
<feature type="transmembrane region" description="Helical" evidence="1">
    <location>
        <begin position="512"/>
        <end position="531"/>
    </location>
</feature>
<keyword evidence="1" id="KW-1133">Transmembrane helix</keyword>
<proteinExistence type="predicted"/>
<feature type="transmembrane region" description="Helical" evidence="1">
    <location>
        <begin position="588"/>
        <end position="610"/>
    </location>
</feature>
<dbReference type="PANTHER" id="PTHR14795:SF0">
    <property type="entry name" value="TRANSMEMBRANE PROTEIN 62"/>
    <property type="match status" value="1"/>
</dbReference>
<dbReference type="Pfam" id="PF00149">
    <property type="entry name" value="Metallophos"/>
    <property type="match status" value="1"/>
</dbReference>
<comment type="caution">
    <text evidence="3">The sequence shown here is derived from an EMBL/GenBank/DDBJ whole genome shotgun (WGS) entry which is preliminary data.</text>
</comment>
<accession>A0ABR2KCW6</accession>
<dbReference type="Proteomes" id="UP001470230">
    <property type="component" value="Unassembled WGS sequence"/>
</dbReference>
<organism evidence="3 4">
    <name type="scientific">Tritrichomonas musculus</name>
    <dbReference type="NCBI Taxonomy" id="1915356"/>
    <lineage>
        <taxon>Eukaryota</taxon>
        <taxon>Metamonada</taxon>
        <taxon>Parabasalia</taxon>
        <taxon>Tritrichomonadida</taxon>
        <taxon>Tritrichomonadidae</taxon>
        <taxon>Tritrichomonas</taxon>
    </lineage>
</organism>
<evidence type="ECO:0000313" key="3">
    <source>
        <dbReference type="EMBL" id="KAK8888706.1"/>
    </source>
</evidence>
<gene>
    <name evidence="3" type="ORF">M9Y10_033439</name>
</gene>
<evidence type="ECO:0000259" key="2">
    <source>
        <dbReference type="Pfam" id="PF00149"/>
    </source>
</evidence>